<accession>A0AAW3F828</accession>
<name>A0AAW3F828_BURGA</name>
<dbReference type="PANTHER" id="PTHR43581:SF2">
    <property type="entry name" value="EXCINUCLEASE ATPASE SUBUNIT"/>
    <property type="match status" value="1"/>
</dbReference>
<gene>
    <name evidence="2" type="ORF">DM48_4962</name>
</gene>
<organism evidence="2 3">
    <name type="scientific">Burkholderia gladioli</name>
    <name type="common">Pseudomonas marginata</name>
    <name type="synonym">Phytomonas marginata</name>
    <dbReference type="NCBI Taxonomy" id="28095"/>
    <lineage>
        <taxon>Bacteria</taxon>
        <taxon>Pseudomonadati</taxon>
        <taxon>Pseudomonadota</taxon>
        <taxon>Betaproteobacteria</taxon>
        <taxon>Burkholderiales</taxon>
        <taxon>Burkholderiaceae</taxon>
        <taxon>Burkholderia</taxon>
    </lineage>
</organism>
<dbReference type="KEGG" id="bgo:BM43_682"/>
<dbReference type="SMART" id="SM00382">
    <property type="entry name" value="AAA"/>
    <property type="match status" value="1"/>
</dbReference>
<evidence type="ECO:0000259" key="1">
    <source>
        <dbReference type="SMART" id="SM00382"/>
    </source>
</evidence>
<dbReference type="Proteomes" id="UP000029590">
    <property type="component" value="Unassembled WGS sequence"/>
</dbReference>
<dbReference type="Pfam" id="PF13304">
    <property type="entry name" value="AAA_21"/>
    <property type="match status" value="1"/>
</dbReference>
<evidence type="ECO:0000313" key="3">
    <source>
        <dbReference type="Proteomes" id="UP000029590"/>
    </source>
</evidence>
<reference evidence="2 3" key="1">
    <citation type="submission" date="2014-04" db="EMBL/GenBank/DDBJ databases">
        <authorList>
            <person name="Bishop-Lilly K.A."/>
            <person name="Broomall S.M."/>
            <person name="Chain P.S."/>
            <person name="Chertkov O."/>
            <person name="Coyne S.R."/>
            <person name="Daligault H.E."/>
            <person name="Davenport K.W."/>
            <person name="Erkkila T."/>
            <person name="Frey K.G."/>
            <person name="Gibbons H.S."/>
            <person name="Gu W."/>
            <person name="Jaissle J."/>
            <person name="Johnson S.L."/>
            <person name="Koroleva G.I."/>
            <person name="Ladner J.T."/>
            <person name="Lo C.-C."/>
            <person name="Minogue T.D."/>
            <person name="Munk C."/>
            <person name="Palacios G.F."/>
            <person name="Redden C.L."/>
            <person name="Rosenzweig C.N."/>
            <person name="Scholz M.B."/>
            <person name="Teshima H."/>
            <person name="Xu Y."/>
        </authorList>
    </citation>
    <scope>NUCLEOTIDE SEQUENCE [LARGE SCALE GENOMIC DNA]</scope>
    <source>
        <strain evidence="3">gladioli</strain>
    </source>
</reference>
<dbReference type="PANTHER" id="PTHR43581">
    <property type="entry name" value="ATP/GTP PHOSPHATASE"/>
    <property type="match status" value="1"/>
</dbReference>
<sequence length="515" mass="58116">MENRSQGESVQSAMQPSIVEFFSIDGLYGYRSVGLSSKYAATVLIARNGSGKTTLIAALDAFLRGQFSRFIGLTFEKITCRLRGQLFEFEIYRSDIEQLSDFALRGEFAARAKAWDVQPMALLALVEGPIRTLGYPELVDDPTFSAIYAKMGYDYAVAKSQCERLSKDLSEQDLRINQIRNQLASTLKDFEIVYLPTYRRIELSLPGPDVRRGERKKSVLSRLGVTRTGLYSADIQFGLGDISDRLAAIYSEMLYTSNQGYGKVSANIINDLISGKYRDSANSATTEFPSRESLDIFFSRIKDASREYRRGPYSFFAPPNLDPIYNGDIPEDSAPFLTYFLNQLNSVILETRGYEERVQAFISNCNKYLSGNDESTDEYTSPLENTFDSKRLDFDRRALEVTVKSVATGDDVPLESLSSGEKQMMSLFARLYLYPGPKIVLIDEPELSLSLDWQRQILPDVLRAPTCRQVIAITHSPFIFNNELEPFAGSLRFRIAPTRKRDTNDGDLNLDDDEV</sequence>
<comment type="caution">
    <text evidence="2">The sequence shown here is derived from an EMBL/GenBank/DDBJ whole genome shotgun (WGS) entry which is preliminary data.</text>
</comment>
<feature type="domain" description="AAA+ ATPase" evidence="1">
    <location>
        <begin position="38"/>
        <end position="501"/>
    </location>
</feature>
<dbReference type="SUPFAM" id="SSF52540">
    <property type="entry name" value="P-loop containing nucleoside triphosphate hydrolases"/>
    <property type="match status" value="1"/>
</dbReference>
<dbReference type="Gene3D" id="3.40.50.300">
    <property type="entry name" value="P-loop containing nucleotide triphosphate hydrolases"/>
    <property type="match status" value="1"/>
</dbReference>
<dbReference type="EMBL" id="JPGG01000015">
    <property type="protein sequence ID" value="KGC16979.1"/>
    <property type="molecule type" value="Genomic_DNA"/>
</dbReference>
<evidence type="ECO:0000313" key="2">
    <source>
        <dbReference type="EMBL" id="KGC16979.1"/>
    </source>
</evidence>
<dbReference type="CDD" id="cd00267">
    <property type="entry name" value="ABC_ATPase"/>
    <property type="match status" value="1"/>
</dbReference>
<proteinExistence type="predicted"/>
<dbReference type="InterPro" id="IPR051396">
    <property type="entry name" value="Bact_Antivir_Def_Nuclease"/>
</dbReference>
<dbReference type="GO" id="GO:0005524">
    <property type="term" value="F:ATP binding"/>
    <property type="evidence" value="ECO:0007669"/>
    <property type="project" value="InterPro"/>
</dbReference>
<dbReference type="InterPro" id="IPR003959">
    <property type="entry name" value="ATPase_AAA_core"/>
</dbReference>
<dbReference type="InterPro" id="IPR003593">
    <property type="entry name" value="AAA+_ATPase"/>
</dbReference>
<dbReference type="AlphaFoldDB" id="A0AAW3F828"/>
<protein>
    <submittedName>
        <fullName evidence="2">ABC transporter family protein</fullName>
    </submittedName>
</protein>
<dbReference type="GO" id="GO:0016887">
    <property type="term" value="F:ATP hydrolysis activity"/>
    <property type="evidence" value="ECO:0007669"/>
    <property type="project" value="InterPro"/>
</dbReference>
<dbReference type="InterPro" id="IPR027417">
    <property type="entry name" value="P-loop_NTPase"/>
</dbReference>